<dbReference type="EMBL" id="FNIA01000007">
    <property type="protein sequence ID" value="SDM77738.1"/>
    <property type="molecule type" value="Genomic_DNA"/>
</dbReference>
<feature type="region of interest" description="Disordered" evidence="1">
    <location>
        <begin position="300"/>
        <end position="439"/>
    </location>
</feature>
<organism evidence="2 3">
    <name type="scientific">Haloarchaeobius iranensis</name>
    <dbReference type="NCBI Taxonomy" id="996166"/>
    <lineage>
        <taxon>Archaea</taxon>
        <taxon>Methanobacteriati</taxon>
        <taxon>Methanobacteriota</taxon>
        <taxon>Stenosarchaea group</taxon>
        <taxon>Halobacteria</taxon>
        <taxon>Halobacteriales</taxon>
        <taxon>Halorubellaceae</taxon>
        <taxon>Haloarchaeobius</taxon>
    </lineage>
</organism>
<feature type="compositionally biased region" description="Gly residues" evidence="1">
    <location>
        <begin position="399"/>
        <end position="408"/>
    </location>
</feature>
<feature type="compositionally biased region" description="Acidic residues" evidence="1">
    <location>
        <begin position="384"/>
        <end position="397"/>
    </location>
</feature>
<proteinExistence type="predicted"/>
<evidence type="ECO:0000256" key="1">
    <source>
        <dbReference type="SAM" id="MobiDB-lite"/>
    </source>
</evidence>
<dbReference type="STRING" id="996166.SAMN05192554_10782"/>
<sequence length="495" mass="51480">MTVARGGIVVAKRLDVDSLPLPAVSYELRSEREERTEVTLVEQLPATVEPDRVGYHPEYGGDGWTCYDGGELVWRGELAPGESRRVVLAVWLDAPETALSLLTPPTVESVRTVGRDADPQVLDETLLTGAGSGAGTSAVAEHVPDGAFRREEGTIPTLAELPDPGDGLDAPPRAVVNEAADAIVGGGSDADHDRYYHLRLSVDSADRGAREVSVLEDLTNALSVLYADADDRDGGAWRVLDVAIGTNWQAERIVTALGDDHRVSGLVVTELTGAVAARAARPESADPNPDEFAATVFESASPTAEEGSDAATPGPASTDSPDPVEPATALADSDAPVVAEGTVDDDASTVDPTGPGEPGDFVPEPVSPGGSTDEDEFGTRDGAFEPDDLGTDGDSDTGDGFGVDGGFGSSEEFTFDDEDGTDAGLGADAGSTPDSDEPTDAMVAFTELQRETERADVDELDAELAGMVLSPTGSEEYTIGKLLEDIDDDHELSSV</sequence>
<accession>A0A1G9VZK0</accession>
<protein>
    <submittedName>
        <fullName evidence="2">Uncharacterized protein</fullName>
    </submittedName>
</protein>
<name>A0A1G9VZK0_9EURY</name>
<gene>
    <name evidence="2" type="ORF">SAMN05192554_10782</name>
</gene>
<evidence type="ECO:0000313" key="3">
    <source>
        <dbReference type="Proteomes" id="UP000199370"/>
    </source>
</evidence>
<reference evidence="2 3" key="1">
    <citation type="submission" date="2016-10" db="EMBL/GenBank/DDBJ databases">
        <authorList>
            <person name="de Groot N.N."/>
        </authorList>
    </citation>
    <scope>NUCLEOTIDE SEQUENCE [LARGE SCALE GENOMIC DNA]</scope>
    <source>
        <strain evidence="3">EB21,IBRC-M 10013,KCTC 4048</strain>
    </source>
</reference>
<keyword evidence="3" id="KW-1185">Reference proteome</keyword>
<evidence type="ECO:0000313" key="2">
    <source>
        <dbReference type="EMBL" id="SDM77738.1"/>
    </source>
</evidence>
<dbReference type="Proteomes" id="UP000199370">
    <property type="component" value="Unassembled WGS sequence"/>
</dbReference>
<dbReference type="AlphaFoldDB" id="A0A1G9VZK0"/>